<sequence>MRLPALILFLLISLPLRAEPSPPLSVDTLEHGRFELSAQRGKWVLVNFWATWCAPCLKEMPELDEFDREREDAVVIGLAFEETSAEDLRAFLKVRPVSYPIALVDVYAPPEGWVVPRGLPLSVLIAPDGSEVKRFMGPVTAKEIEQAMVPAGG</sequence>
<protein>
    <submittedName>
        <fullName evidence="7">TlpA family protein disulfide reductase</fullName>
    </submittedName>
</protein>
<keyword evidence="5" id="KW-0732">Signal</keyword>
<feature type="chain" id="PRO_5045563069" evidence="5">
    <location>
        <begin position="19"/>
        <end position="153"/>
    </location>
</feature>
<accession>A0ABT0GIF2</accession>
<feature type="signal peptide" evidence="5">
    <location>
        <begin position="1"/>
        <end position="18"/>
    </location>
</feature>
<evidence type="ECO:0000256" key="2">
    <source>
        <dbReference type="ARBA" id="ARBA00022748"/>
    </source>
</evidence>
<dbReference type="RefSeq" id="WP_248209373.1">
    <property type="nucleotide sequence ID" value="NZ_JALNMH010000009.1"/>
</dbReference>
<keyword evidence="2" id="KW-0201">Cytochrome c-type biogenesis</keyword>
<dbReference type="InterPro" id="IPR036249">
    <property type="entry name" value="Thioredoxin-like_sf"/>
</dbReference>
<organism evidence="7 8">
    <name type="scientific">Pseudomarimonas salicorniae</name>
    <dbReference type="NCBI Taxonomy" id="2933270"/>
    <lineage>
        <taxon>Bacteria</taxon>
        <taxon>Pseudomonadati</taxon>
        <taxon>Pseudomonadota</taxon>
        <taxon>Gammaproteobacteria</taxon>
        <taxon>Lysobacterales</taxon>
        <taxon>Lysobacteraceae</taxon>
        <taxon>Pseudomarimonas</taxon>
    </lineage>
</organism>
<evidence type="ECO:0000256" key="4">
    <source>
        <dbReference type="ARBA" id="ARBA00023284"/>
    </source>
</evidence>
<dbReference type="SUPFAM" id="SSF52833">
    <property type="entry name" value="Thioredoxin-like"/>
    <property type="match status" value="1"/>
</dbReference>
<name>A0ABT0GIF2_9GAMM</name>
<dbReference type="Gene3D" id="3.40.30.10">
    <property type="entry name" value="Glutaredoxin"/>
    <property type="match status" value="1"/>
</dbReference>
<proteinExistence type="predicted"/>
<evidence type="ECO:0000259" key="6">
    <source>
        <dbReference type="PROSITE" id="PS51352"/>
    </source>
</evidence>
<keyword evidence="4" id="KW-0676">Redox-active center</keyword>
<dbReference type="InterPro" id="IPR013766">
    <property type="entry name" value="Thioredoxin_domain"/>
</dbReference>
<dbReference type="InterPro" id="IPR050553">
    <property type="entry name" value="Thioredoxin_ResA/DsbE_sf"/>
</dbReference>
<gene>
    <name evidence="7" type="ORF">M0G41_11670</name>
</gene>
<dbReference type="EMBL" id="JALNMH010000009">
    <property type="protein sequence ID" value="MCK7594324.1"/>
    <property type="molecule type" value="Genomic_DNA"/>
</dbReference>
<evidence type="ECO:0000256" key="3">
    <source>
        <dbReference type="ARBA" id="ARBA00023157"/>
    </source>
</evidence>
<dbReference type="PANTHER" id="PTHR42852">
    <property type="entry name" value="THIOL:DISULFIDE INTERCHANGE PROTEIN DSBE"/>
    <property type="match status" value="1"/>
</dbReference>
<dbReference type="Pfam" id="PF00578">
    <property type="entry name" value="AhpC-TSA"/>
    <property type="match status" value="1"/>
</dbReference>
<dbReference type="PANTHER" id="PTHR42852:SF6">
    <property type="entry name" value="THIOL:DISULFIDE INTERCHANGE PROTEIN DSBE"/>
    <property type="match status" value="1"/>
</dbReference>
<dbReference type="InterPro" id="IPR017937">
    <property type="entry name" value="Thioredoxin_CS"/>
</dbReference>
<dbReference type="Proteomes" id="UP001431449">
    <property type="component" value="Unassembled WGS sequence"/>
</dbReference>
<keyword evidence="8" id="KW-1185">Reference proteome</keyword>
<feature type="domain" description="Thioredoxin" evidence="6">
    <location>
        <begin position="15"/>
        <end position="153"/>
    </location>
</feature>
<evidence type="ECO:0000313" key="8">
    <source>
        <dbReference type="Proteomes" id="UP001431449"/>
    </source>
</evidence>
<reference evidence="7" key="1">
    <citation type="submission" date="2022-04" db="EMBL/GenBank/DDBJ databases">
        <title>Lysobacter sp. CAU 1642 isolated from sea sand.</title>
        <authorList>
            <person name="Kim W."/>
        </authorList>
    </citation>
    <scope>NUCLEOTIDE SEQUENCE</scope>
    <source>
        <strain evidence="7">CAU 1642</strain>
    </source>
</reference>
<comment type="subcellular location">
    <subcellularLocation>
        <location evidence="1">Cell envelope</location>
    </subcellularLocation>
</comment>
<evidence type="ECO:0000256" key="5">
    <source>
        <dbReference type="SAM" id="SignalP"/>
    </source>
</evidence>
<evidence type="ECO:0000256" key="1">
    <source>
        <dbReference type="ARBA" id="ARBA00004196"/>
    </source>
</evidence>
<dbReference type="PROSITE" id="PS00194">
    <property type="entry name" value="THIOREDOXIN_1"/>
    <property type="match status" value="1"/>
</dbReference>
<dbReference type="CDD" id="cd02966">
    <property type="entry name" value="TlpA_like_family"/>
    <property type="match status" value="1"/>
</dbReference>
<comment type="caution">
    <text evidence="7">The sequence shown here is derived from an EMBL/GenBank/DDBJ whole genome shotgun (WGS) entry which is preliminary data.</text>
</comment>
<dbReference type="InterPro" id="IPR000866">
    <property type="entry name" value="AhpC/TSA"/>
</dbReference>
<dbReference type="PROSITE" id="PS51352">
    <property type="entry name" value="THIOREDOXIN_2"/>
    <property type="match status" value="1"/>
</dbReference>
<keyword evidence="3" id="KW-1015">Disulfide bond</keyword>
<evidence type="ECO:0000313" key="7">
    <source>
        <dbReference type="EMBL" id="MCK7594324.1"/>
    </source>
</evidence>